<reference evidence="2" key="1">
    <citation type="submission" date="2018-05" db="EMBL/GenBank/DDBJ databases">
        <authorList>
            <person name="Lanie J.A."/>
            <person name="Ng W.-L."/>
            <person name="Kazmierczak K.M."/>
            <person name="Andrzejewski T.M."/>
            <person name="Davidsen T.M."/>
            <person name="Wayne K.J."/>
            <person name="Tettelin H."/>
            <person name="Glass J.I."/>
            <person name="Rusch D."/>
            <person name="Podicherti R."/>
            <person name="Tsui H.-C.T."/>
            <person name="Winkler M.E."/>
        </authorList>
    </citation>
    <scope>NUCLEOTIDE SEQUENCE</scope>
</reference>
<dbReference type="Gene3D" id="3.40.30.10">
    <property type="entry name" value="Glutaredoxin"/>
    <property type="match status" value="1"/>
</dbReference>
<gene>
    <name evidence="2" type="ORF">METZ01_LOCUS292576</name>
</gene>
<dbReference type="SUPFAM" id="SSF52833">
    <property type="entry name" value="Thioredoxin-like"/>
    <property type="match status" value="1"/>
</dbReference>
<sequence>MLTVYSKNHCSHCDSAKQLLSIMEIPYEIINVDDKPEAYEFLIQEGHRSVPQIYKDGKIFVEGGYQGLNKLTKDEI</sequence>
<organism evidence="2">
    <name type="scientific">marine metagenome</name>
    <dbReference type="NCBI Taxonomy" id="408172"/>
    <lineage>
        <taxon>unclassified sequences</taxon>
        <taxon>metagenomes</taxon>
        <taxon>ecological metagenomes</taxon>
    </lineage>
</organism>
<accession>A0A382LXD4</accession>
<feature type="non-terminal residue" evidence="2">
    <location>
        <position position="76"/>
    </location>
</feature>
<dbReference type="AlphaFoldDB" id="A0A382LXD4"/>
<dbReference type="InterPro" id="IPR036249">
    <property type="entry name" value="Thioredoxin-like_sf"/>
</dbReference>
<dbReference type="InterPro" id="IPR002109">
    <property type="entry name" value="Glutaredoxin"/>
</dbReference>
<dbReference type="PROSITE" id="PS51354">
    <property type="entry name" value="GLUTAREDOXIN_2"/>
    <property type="match status" value="1"/>
</dbReference>
<name>A0A382LXD4_9ZZZZ</name>
<feature type="domain" description="Glutaredoxin" evidence="1">
    <location>
        <begin position="3"/>
        <end position="59"/>
    </location>
</feature>
<proteinExistence type="predicted"/>
<evidence type="ECO:0000313" key="2">
    <source>
        <dbReference type="EMBL" id="SVC39722.1"/>
    </source>
</evidence>
<dbReference type="Pfam" id="PF00462">
    <property type="entry name" value="Glutaredoxin"/>
    <property type="match status" value="1"/>
</dbReference>
<protein>
    <recommendedName>
        <fullName evidence="1">Glutaredoxin domain-containing protein</fullName>
    </recommendedName>
</protein>
<dbReference type="EMBL" id="UINC01089003">
    <property type="protein sequence ID" value="SVC39722.1"/>
    <property type="molecule type" value="Genomic_DNA"/>
</dbReference>
<evidence type="ECO:0000259" key="1">
    <source>
        <dbReference type="Pfam" id="PF00462"/>
    </source>
</evidence>